<comment type="caution">
    <text evidence="3">The sequence shown here is derived from an EMBL/GenBank/DDBJ whole genome shotgun (WGS) entry which is preliminary data.</text>
</comment>
<dbReference type="Proteomes" id="UP000525078">
    <property type="component" value="Unassembled WGS sequence"/>
</dbReference>
<dbReference type="AlphaFoldDB" id="A0A7J6GFF0"/>
<feature type="domain" description="DUF1985" evidence="2">
    <location>
        <begin position="187"/>
        <end position="318"/>
    </location>
</feature>
<evidence type="ECO:0000256" key="1">
    <source>
        <dbReference type="SAM" id="MobiDB-lite"/>
    </source>
</evidence>
<feature type="region of interest" description="Disordered" evidence="1">
    <location>
        <begin position="1"/>
        <end position="71"/>
    </location>
</feature>
<feature type="region of interest" description="Disordered" evidence="1">
    <location>
        <begin position="444"/>
        <end position="498"/>
    </location>
</feature>
<evidence type="ECO:0000259" key="2">
    <source>
        <dbReference type="Pfam" id="PF09331"/>
    </source>
</evidence>
<proteinExistence type="predicted"/>
<gene>
    <name evidence="3" type="ORF">F8388_011902</name>
</gene>
<name>A0A7J6GFF0_CANSA</name>
<dbReference type="InterPro" id="IPR015410">
    <property type="entry name" value="DUF1985"/>
</dbReference>
<dbReference type="PANTHER" id="PTHR48449">
    <property type="entry name" value="DUF1985 DOMAIN-CONTAINING PROTEIN"/>
    <property type="match status" value="1"/>
</dbReference>
<protein>
    <recommendedName>
        <fullName evidence="2">DUF1985 domain-containing protein</fullName>
    </recommendedName>
</protein>
<sequence>MVRTRGSMSPSPEVSGSKKKVEKAEEVSKNMVGSGLKVVESDKEKKNKNLSISKRSGVSEATSDDRRSKKLKSVVEDEDDFDSECDEAPIVLPKKLKFTVQFLNYTGSHKAVSLGSHIYNLLVWDFYLKPEDRFCGKIIYWFDVGVIVEIKGRLNAKQLTMFQESCFGHFLDLEECNMQSQVLHTALCREVHQANVKEIWFDFGNSRTRFGLGEFAIISGLLCKGDSSMEKYIGRGDTFVDKYFSDMTVNYAAIKQRFLNSIFKDDVFAFRMAVLYFVTNFLLSKPGRKKVSSGLLHLIGSGEFNSFPWGKVAYDTTLYSLRTVLKEKNKKKVVDETNESDDDFEDVRQPRVDVDKTGSSGVEKKATISLAVLDELKDSVLGLVVRQVGLECVLKEFRKEVDEKFALLEENLKGYIDRKVGEDLTFYFDTKFSELKDLIKDSIANSNEDEDEDDGGGGGNDSPRNLDDISDDVEPTVKGDGEDAGEDAADVKDGEDCVGGDGDVYKEIKNISEMSVKEVDSQDFAEQFCVIIDMPNFDILGSLLGQNETVAMVEDEVLGSDGGNVGGVEGVAEKVSAGTDDGFSESVMAVINQKVDDVCHAYEVKKIMDKIKVCESPKSKRAHKPSVVLQSPYRNDFGSSGSNEKMKKKNVKGQYAFNSGLFDPPHELQQKAFDEWFCVGFKDENKYVVKEDFFNLGFYNDNKPMAAEVMSKQIVGAVIMLLFSLGVALTESDICDFCQALMVRKLQSSNGVLNFRSGMCSDFRTLDRKGRNKAEQFKVSNHSKMTVL</sequence>
<accession>A0A7J6GFF0</accession>
<dbReference type="EMBL" id="JAATIP010000063">
    <property type="protein sequence ID" value="KAF4380980.1"/>
    <property type="molecule type" value="Genomic_DNA"/>
</dbReference>
<feature type="compositionally biased region" description="Polar residues" evidence="1">
    <location>
        <begin position="49"/>
        <end position="61"/>
    </location>
</feature>
<dbReference type="Pfam" id="PF09331">
    <property type="entry name" value="DUF1985"/>
    <property type="match status" value="1"/>
</dbReference>
<organism evidence="3 4">
    <name type="scientific">Cannabis sativa</name>
    <name type="common">Hemp</name>
    <name type="synonym">Marijuana</name>
    <dbReference type="NCBI Taxonomy" id="3483"/>
    <lineage>
        <taxon>Eukaryota</taxon>
        <taxon>Viridiplantae</taxon>
        <taxon>Streptophyta</taxon>
        <taxon>Embryophyta</taxon>
        <taxon>Tracheophyta</taxon>
        <taxon>Spermatophyta</taxon>
        <taxon>Magnoliopsida</taxon>
        <taxon>eudicotyledons</taxon>
        <taxon>Gunneridae</taxon>
        <taxon>Pentapetalae</taxon>
        <taxon>rosids</taxon>
        <taxon>fabids</taxon>
        <taxon>Rosales</taxon>
        <taxon>Cannabaceae</taxon>
        <taxon>Cannabis</taxon>
    </lineage>
</organism>
<reference evidence="3 4" key="1">
    <citation type="journal article" date="2020" name="bioRxiv">
        <title>Sequence and annotation of 42 cannabis genomes reveals extensive copy number variation in cannabinoid synthesis and pathogen resistance genes.</title>
        <authorList>
            <person name="Mckernan K.J."/>
            <person name="Helbert Y."/>
            <person name="Kane L.T."/>
            <person name="Ebling H."/>
            <person name="Zhang L."/>
            <person name="Liu B."/>
            <person name="Eaton Z."/>
            <person name="Mclaughlin S."/>
            <person name="Kingan S."/>
            <person name="Baybayan P."/>
            <person name="Concepcion G."/>
            <person name="Jordan M."/>
            <person name="Riva A."/>
            <person name="Barbazuk W."/>
            <person name="Harkins T."/>
        </authorList>
    </citation>
    <scope>NUCLEOTIDE SEQUENCE [LARGE SCALE GENOMIC DNA]</scope>
    <source>
        <strain evidence="4">cv. Jamaican Lion 4</strain>
        <tissue evidence="3">Leaf</tissue>
    </source>
</reference>
<evidence type="ECO:0000313" key="3">
    <source>
        <dbReference type="EMBL" id="KAF4380980.1"/>
    </source>
</evidence>
<dbReference type="PANTHER" id="PTHR48449:SF1">
    <property type="entry name" value="DUF1985 DOMAIN-CONTAINING PROTEIN"/>
    <property type="match status" value="1"/>
</dbReference>
<evidence type="ECO:0000313" key="4">
    <source>
        <dbReference type="Proteomes" id="UP000525078"/>
    </source>
</evidence>